<keyword evidence="2" id="KW-1185">Reference proteome</keyword>
<reference evidence="1" key="1">
    <citation type="submission" date="2023-01" db="EMBL/GenBank/DDBJ databases">
        <authorList>
            <person name="Piombo E."/>
        </authorList>
    </citation>
    <scope>NUCLEOTIDE SEQUENCE</scope>
</reference>
<organism evidence="1 2">
    <name type="scientific">Clonostachys chloroleuca</name>
    <dbReference type="NCBI Taxonomy" id="1926264"/>
    <lineage>
        <taxon>Eukaryota</taxon>
        <taxon>Fungi</taxon>
        <taxon>Dikarya</taxon>
        <taxon>Ascomycota</taxon>
        <taxon>Pezizomycotina</taxon>
        <taxon>Sordariomycetes</taxon>
        <taxon>Hypocreomycetidae</taxon>
        <taxon>Hypocreales</taxon>
        <taxon>Bionectriaceae</taxon>
        <taxon>Clonostachys</taxon>
    </lineage>
</organism>
<dbReference type="AlphaFoldDB" id="A0AA35LY45"/>
<sequence>MLLPEARLPHPPFFTPQRAATYVSCASDDLARGGPGSGTVVVEELVVLAENARFEMNDFFSFHASLLGLVGCGEDFELIECGGVDESDGIDGVVEADGVTELDGGIEIDGYGNIES</sequence>
<dbReference type="Proteomes" id="UP001160390">
    <property type="component" value="Unassembled WGS sequence"/>
</dbReference>
<evidence type="ECO:0000313" key="1">
    <source>
        <dbReference type="EMBL" id="CAI6085803.1"/>
    </source>
</evidence>
<comment type="caution">
    <text evidence="1">The sequence shown here is derived from an EMBL/GenBank/DDBJ whole genome shotgun (WGS) entry which is preliminary data.</text>
</comment>
<evidence type="ECO:0000313" key="2">
    <source>
        <dbReference type="Proteomes" id="UP001160390"/>
    </source>
</evidence>
<name>A0AA35LY45_9HYPO</name>
<proteinExistence type="predicted"/>
<dbReference type="EMBL" id="CABFNP030000771">
    <property type="protein sequence ID" value="CAI6085803.1"/>
    <property type="molecule type" value="Genomic_DNA"/>
</dbReference>
<gene>
    <name evidence="1" type="ORF">CCHLO57077_00016027</name>
</gene>
<accession>A0AA35LY45</accession>
<protein>
    <submittedName>
        <fullName evidence="1">Uncharacterized protein</fullName>
    </submittedName>
</protein>